<dbReference type="GO" id="GO:0005886">
    <property type="term" value="C:plasma membrane"/>
    <property type="evidence" value="ECO:0007669"/>
    <property type="project" value="TreeGrafter"/>
</dbReference>
<dbReference type="PANTHER" id="PTHR45436">
    <property type="entry name" value="SENSOR HISTIDINE KINASE YKOH"/>
    <property type="match status" value="1"/>
</dbReference>
<dbReference type="Proteomes" id="UP000241899">
    <property type="component" value="Unassembled WGS sequence"/>
</dbReference>
<comment type="catalytic activity">
    <reaction evidence="1">
        <text>ATP + protein L-histidine = ADP + protein N-phospho-L-histidine.</text>
        <dbReference type="EC" id="2.7.13.3"/>
    </reaction>
</comment>
<dbReference type="Gene3D" id="1.10.287.130">
    <property type="match status" value="1"/>
</dbReference>
<dbReference type="InterPro" id="IPR036890">
    <property type="entry name" value="HATPase_C_sf"/>
</dbReference>
<dbReference type="SUPFAM" id="SSF55874">
    <property type="entry name" value="ATPase domain of HSP90 chaperone/DNA topoisomerase II/histidine kinase"/>
    <property type="match status" value="1"/>
</dbReference>
<dbReference type="PRINTS" id="PR00344">
    <property type="entry name" value="BCTRLSENSOR"/>
</dbReference>
<evidence type="ECO:0000256" key="7">
    <source>
        <dbReference type="ARBA" id="ARBA00022777"/>
    </source>
</evidence>
<keyword evidence="7 12" id="KW-0418">Kinase</keyword>
<evidence type="ECO:0000256" key="2">
    <source>
        <dbReference type="ARBA" id="ARBA00004370"/>
    </source>
</evidence>
<keyword evidence="5" id="KW-0808">Transferase</keyword>
<evidence type="ECO:0000256" key="3">
    <source>
        <dbReference type="ARBA" id="ARBA00012438"/>
    </source>
</evidence>
<dbReference type="InterPro" id="IPR004358">
    <property type="entry name" value="Sig_transdc_His_kin-like_C"/>
</dbReference>
<dbReference type="InterPro" id="IPR050428">
    <property type="entry name" value="TCS_sensor_his_kinase"/>
</dbReference>
<comment type="subcellular location">
    <subcellularLocation>
        <location evidence="2">Membrane</location>
    </subcellularLocation>
</comment>
<dbReference type="PROSITE" id="PS50109">
    <property type="entry name" value="HIS_KIN"/>
    <property type="match status" value="1"/>
</dbReference>
<proteinExistence type="predicted"/>
<dbReference type="OrthoDB" id="9804645at2"/>
<evidence type="ECO:0000256" key="4">
    <source>
        <dbReference type="ARBA" id="ARBA00022553"/>
    </source>
</evidence>
<keyword evidence="6" id="KW-0812">Transmembrane</keyword>
<dbReference type="PANTHER" id="PTHR45436:SF5">
    <property type="entry name" value="SENSOR HISTIDINE KINASE TRCS"/>
    <property type="match status" value="1"/>
</dbReference>
<evidence type="ECO:0000256" key="8">
    <source>
        <dbReference type="ARBA" id="ARBA00022989"/>
    </source>
</evidence>
<name>A0A2T4JLZ2_9RHOB</name>
<dbReference type="EC" id="2.7.13.3" evidence="3"/>
<protein>
    <recommendedName>
        <fullName evidence="3">histidine kinase</fullName>
        <ecNumber evidence="3">2.7.13.3</ecNumber>
    </recommendedName>
</protein>
<dbReference type="InterPro" id="IPR003594">
    <property type="entry name" value="HATPase_dom"/>
</dbReference>
<evidence type="ECO:0000256" key="5">
    <source>
        <dbReference type="ARBA" id="ARBA00022679"/>
    </source>
</evidence>
<evidence type="ECO:0000313" key="13">
    <source>
        <dbReference type="Proteomes" id="UP000241899"/>
    </source>
</evidence>
<gene>
    <name evidence="12" type="ORF">C5F46_01660</name>
</gene>
<keyword evidence="4" id="KW-0597">Phosphoprotein</keyword>
<dbReference type="GO" id="GO:0004673">
    <property type="term" value="F:protein histidine kinase activity"/>
    <property type="evidence" value="ECO:0007669"/>
    <property type="project" value="UniProtKB-EC"/>
</dbReference>
<dbReference type="EMBL" id="PZKF01000003">
    <property type="protein sequence ID" value="PTE18898.1"/>
    <property type="molecule type" value="Genomic_DNA"/>
</dbReference>
<comment type="caution">
    <text evidence="12">The sequence shown here is derived from an EMBL/GenBank/DDBJ whole genome shotgun (WGS) entry which is preliminary data.</text>
</comment>
<evidence type="ECO:0000259" key="11">
    <source>
        <dbReference type="PROSITE" id="PS50109"/>
    </source>
</evidence>
<dbReference type="RefSeq" id="WP_107323636.1">
    <property type="nucleotide sequence ID" value="NZ_NHSP01000043.1"/>
</dbReference>
<dbReference type="InterPro" id="IPR005467">
    <property type="entry name" value="His_kinase_dom"/>
</dbReference>
<evidence type="ECO:0000256" key="1">
    <source>
        <dbReference type="ARBA" id="ARBA00000085"/>
    </source>
</evidence>
<evidence type="ECO:0000256" key="10">
    <source>
        <dbReference type="SAM" id="MobiDB-lite"/>
    </source>
</evidence>
<sequence>MTALSLRARLGLAGAVAVVIALAVAAVGLAQVFGTHVERRALAEMQVQLDQVLAGLARQDGDLALAATPADPRFALPYGGLYWQIEVGGVLLRSRSLWDVELALPPDLLRDGEEHRHHLTGPEGADLLVLERTVTLPAGLGGGTARAAVAMETAELVAAKRAFVTDIVPYLALLGLALIAAQWMQGAVGLSPLRRIGSRVAALRQARATRMGDDWPREVQPLAAELDALLAMREAHVEKARTRAGDLAHGLKTPLQALMGEAARLRAKGEQAAAEGIEEIARTMRAHVDRELARTRTAARARSARADAATVARRVVSVLERTPEGQRLSWRIDIPPGLALAIDAADLAEALGALAENAARYARARVTLSAAVETSRATLSITDDGPGLPEGQRATMRARGARADESGPGAGLGLAIATEIAEAAGGALWLDNTDGGRGPGLVARLALHKA</sequence>
<organism evidence="12 13">
    <name type="scientific">Phaeovulum veldkampii DSM 11550</name>
    <dbReference type="NCBI Taxonomy" id="1185920"/>
    <lineage>
        <taxon>Bacteria</taxon>
        <taxon>Pseudomonadati</taxon>
        <taxon>Pseudomonadota</taxon>
        <taxon>Alphaproteobacteria</taxon>
        <taxon>Rhodobacterales</taxon>
        <taxon>Paracoccaceae</taxon>
        <taxon>Phaeovulum</taxon>
    </lineage>
</organism>
<dbReference type="GO" id="GO:0000160">
    <property type="term" value="P:phosphorelay signal transduction system"/>
    <property type="evidence" value="ECO:0007669"/>
    <property type="project" value="TreeGrafter"/>
</dbReference>
<dbReference type="AlphaFoldDB" id="A0A2T4JLZ2"/>
<evidence type="ECO:0000256" key="6">
    <source>
        <dbReference type="ARBA" id="ARBA00022692"/>
    </source>
</evidence>
<feature type="domain" description="Histidine kinase" evidence="11">
    <location>
        <begin position="246"/>
        <end position="450"/>
    </location>
</feature>
<feature type="region of interest" description="Disordered" evidence="10">
    <location>
        <begin position="380"/>
        <end position="406"/>
    </location>
</feature>
<dbReference type="Pfam" id="PF02518">
    <property type="entry name" value="HATPase_c"/>
    <property type="match status" value="1"/>
</dbReference>
<reference evidence="12 13" key="1">
    <citation type="submission" date="2018-03" db="EMBL/GenBank/DDBJ databases">
        <title>Rhodobacter veldkampii.</title>
        <authorList>
            <person name="Meyer T.E."/>
            <person name="Miller S."/>
            <person name="Lodha T."/>
            <person name="Gandham S."/>
            <person name="Chintalapati S."/>
            <person name="Chintalapati V.R."/>
        </authorList>
    </citation>
    <scope>NUCLEOTIDE SEQUENCE [LARGE SCALE GENOMIC DNA]</scope>
    <source>
        <strain evidence="12 13">DSM 11550</strain>
    </source>
</reference>
<keyword evidence="8" id="KW-1133">Transmembrane helix</keyword>
<keyword evidence="9" id="KW-0472">Membrane</keyword>
<dbReference type="SMART" id="SM00387">
    <property type="entry name" value="HATPase_c"/>
    <property type="match status" value="1"/>
</dbReference>
<accession>A0A2T4JLZ2</accession>
<evidence type="ECO:0000256" key="9">
    <source>
        <dbReference type="ARBA" id="ARBA00023136"/>
    </source>
</evidence>
<evidence type="ECO:0000313" key="12">
    <source>
        <dbReference type="EMBL" id="PTE18898.1"/>
    </source>
</evidence>
<keyword evidence="13" id="KW-1185">Reference proteome</keyword>
<dbReference type="Gene3D" id="3.30.565.10">
    <property type="entry name" value="Histidine kinase-like ATPase, C-terminal domain"/>
    <property type="match status" value="1"/>
</dbReference>